<comment type="caution">
    <text evidence="2">The sequence shown here is derived from an EMBL/GenBank/DDBJ whole genome shotgun (WGS) entry which is preliminary data.</text>
</comment>
<reference evidence="2 3" key="1">
    <citation type="submission" date="2024-04" db="EMBL/GenBank/DDBJ databases">
        <title>Luteolibacter sp. isolated from soil.</title>
        <authorList>
            <person name="An J."/>
        </authorList>
    </citation>
    <scope>NUCLEOTIDE SEQUENCE [LARGE SCALE GENOMIC DNA]</scope>
    <source>
        <strain evidence="2 3">Y139</strain>
    </source>
</reference>
<evidence type="ECO:0000313" key="3">
    <source>
        <dbReference type="Proteomes" id="UP001371305"/>
    </source>
</evidence>
<proteinExistence type="predicted"/>
<dbReference type="Proteomes" id="UP001371305">
    <property type="component" value="Unassembled WGS sequence"/>
</dbReference>
<feature type="chain" id="PRO_5045334096" evidence="1">
    <location>
        <begin position="24"/>
        <end position="607"/>
    </location>
</feature>
<evidence type="ECO:0000313" key="2">
    <source>
        <dbReference type="EMBL" id="MEK7953079.1"/>
    </source>
</evidence>
<organism evidence="2 3">
    <name type="scientific">Luteolibacter soli</name>
    <dbReference type="NCBI Taxonomy" id="3135280"/>
    <lineage>
        <taxon>Bacteria</taxon>
        <taxon>Pseudomonadati</taxon>
        <taxon>Verrucomicrobiota</taxon>
        <taxon>Verrucomicrobiia</taxon>
        <taxon>Verrucomicrobiales</taxon>
        <taxon>Verrucomicrobiaceae</taxon>
        <taxon>Luteolibacter</taxon>
    </lineage>
</organism>
<gene>
    <name evidence="2" type="ORF">WKV53_21370</name>
</gene>
<evidence type="ECO:0000256" key="1">
    <source>
        <dbReference type="SAM" id="SignalP"/>
    </source>
</evidence>
<sequence length="607" mass="67563">MRFPSSRHRIPSLRITVATLALAATASSQLTPDQIKARETQGREALKNRHTVDEYGDFGVARSISTFPITELSRELKVKAGAVSLFPDLKDHGGERTAVYLLNATDKPLKNADSNFLRCFAEVKDGDHWRSCHDNSIDCGVGMMPPQDLAPGHGKLLLGWDPAVGDMTGELRYCVQLRDHRPVVSASFKGHYSSEQLNRASPPRGFAGKAIANGLDGKDWNSPEYISSDLTHSPEECLAAAELDRVYDESPLTKAALVRWKTTPVTGEEMARCHAVVEKLLRQPWKKNWLDAPALFRRGHAALIRPRGQAEFGSPENCRALVWRYLRSVPVYGVPINVNPARWEQLEAIRLSGNPWGVDHKLAAALLEEAIASLRSPDAAEREAAGSFLEGEWITPDYLPDERWSFIMEQDAASARISAFRALKRRGKIQQANKWLGYHLDLPPKELAWLWPASVEEEGKLAGWELAIALHLLETSPLDAASPLWQRRNKIEEAGGKLPAELCQPLRRFLAKEAEEKRLAGSPPPEPGVMGYADSQVCDLDSLLRLLAAWEDPADTPLIRSYLAHPAASYWEAPLTRDYTLRSTAAKLLKERNENVPEGIVFEELVK</sequence>
<protein>
    <submittedName>
        <fullName evidence="2">Uncharacterized protein</fullName>
    </submittedName>
</protein>
<dbReference type="EMBL" id="JBBUKT010000010">
    <property type="protein sequence ID" value="MEK7953079.1"/>
    <property type="molecule type" value="Genomic_DNA"/>
</dbReference>
<name>A0ABU9AZ81_9BACT</name>
<keyword evidence="1" id="KW-0732">Signal</keyword>
<keyword evidence="3" id="KW-1185">Reference proteome</keyword>
<feature type="signal peptide" evidence="1">
    <location>
        <begin position="1"/>
        <end position="23"/>
    </location>
</feature>
<dbReference type="RefSeq" id="WP_341406843.1">
    <property type="nucleotide sequence ID" value="NZ_JBBUKT010000010.1"/>
</dbReference>
<accession>A0ABU9AZ81</accession>